<dbReference type="Pfam" id="PF13202">
    <property type="entry name" value="EF-hand_5"/>
    <property type="match status" value="2"/>
</dbReference>
<organism evidence="3 4">
    <name type="scientific">Pseudomonas chlororaphis</name>
    <dbReference type="NCBI Taxonomy" id="587753"/>
    <lineage>
        <taxon>Bacteria</taxon>
        <taxon>Pseudomonadati</taxon>
        <taxon>Pseudomonadota</taxon>
        <taxon>Gammaproteobacteria</taxon>
        <taxon>Pseudomonadales</taxon>
        <taxon>Pseudomonadaceae</taxon>
        <taxon>Pseudomonas</taxon>
    </lineage>
</organism>
<feature type="chain" id="PRO_5002299564" evidence="1">
    <location>
        <begin position="29"/>
        <end position="136"/>
    </location>
</feature>
<protein>
    <submittedName>
        <fullName evidence="3">Calcium-binding protein</fullName>
    </submittedName>
</protein>
<dbReference type="Proteomes" id="UP000032748">
    <property type="component" value="Chromosome"/>
</dbReference>
<dbReference type="SUPFAM" id="SSF47473">
    <property type="entry name" value="EF-hand"/>
    <property type="match status" value="1"/>
</dbReference>
<dbReference type="RefSeq" id="WP_044462784.1">
    <property type="nucleotide sequence ID" value="NZ_CP011110.1"/>
</dbReference>
<sequence>MFKLSTVSNAALGLALVGGLGLSTAASALSMTELSQGYTLAAADAVKSGTEGKCGEGKCGEDKFAKTDTNHDGKVSREEFIAAAPERAAEFDRIDANHDGGISLEEAKQYLASKAAKAGSAEGKCGEGKCGAAIES</sequence>
<name>A0A0D5Y1L6_9PSED</name>
<dbReference type="Gene3D" id="1.10.238.10">
    <property type="entry name" value="EF-hand"/>
    <property type="match status" value="1"/>
</dbReference>
<proteinExistence type="predicted"/>
<dbReference type="PROSITE" id="PS50222">
    <property type="entry name" value="EF_HAND_2"/>
    <property type="match status" value="2"/>
</dbReference>
<dbReference type="PATRIC" id="fig|587753.10.peg.3406"/>
<dbReference type="InterPro" id="IPR002048">
    <property type="entry name" value="EF_hand_dom"/>
</dbReference>
<feature type="domain" description="EF-hand" evidence="2">
    <location>
        <begin position="91"/>
        <end position="117"/>
    </location>
</feature>
<keyword evidence="1" id="KW-0732">Signal</keyword>
<dbReference type="InterPro" id="IPR011992">
    <property type="entry name" value="EF-hand-dom_pair"/>
</dbReference>
<evidence type="ECO:0000313" key="4">
    <source>
        <dbReference type="Proteomes" id="UP000032748"/>
    </source>
</evidence>
<dbReference type="InterPro" id="IPR018247">
    <property type="entry name" value="EF_Hand_1_Ca_BS"/>
</dbReference>
<dbReference type="OrthoDB" id="6058042at2"/>
<dbReference type="PROSITE" id="PS00018">
    <property type="entry name" value="EF_HAND_1"/>
    <property type="match status" value="1"/>
</dbReference>
<dbReference type="KEGG" id="pcz:PCL1606_34180"/>
<evidence type="ECO:0000256" key="1">
    <source>
        <dbReference type="SAM" id="SignalP"/>
    </source>
</evidence>
<evidence type="ECO:0000259" key="2">
    <source>
        <dbReference type="PROSITE" id="PS50222"/>
    </source>
</evidence>
<accession>A0A0D5Y1L6</accession>
<gene>
    <name evidence="3" type="ORF">PCL1606_34180</name>
</gene>
<reference evidence="3 4" key="1">
    <citation type="journal article" date="2015" name="Mol. Plant Microbe Interact.">
        <title>Comparative Genomic Analysis of Pseudomonas chlororaphis PCL1606 Reveals New Insight into Antifungal Compounds Involved in Biocontrol.</title>
        <authorList>
            <person name="Calderon C.E."/>
            <person name="Ramos C."/>
            <person name="de Vicente A."/>
            <person name="Cazorla F.M."/>
        </authorList>
    </citation>
    <scope>NUCLEOTIDE SEQUENCE [LARGE SCALE GENOMIC DNA]</scope>
    <source>
        <strain evidence="3 4">PCL1606</strain>
    </source>
</reference>
<feature type="domain" description="EF-hand" evidence="2">
    <location>
        <begin position="64"/>
        <end position="90"/>
    </location>
</feature>
<dbReference type="GO" id="GO:0005509">
    <property type="term" value="F:calcium ion binding"/>
    <property type="evidence" value="ECO:0007669"/>
    <property type="project" value="InterPro"/>
</dbReference>
<evidence type="ECO:0000313" key="3">
    <source>
        <dbReference type="EMBL" id="AKA24869.1"/>
    </source>
</evidence>
<feature type="signal peptide" evidence="1">
    <location>
        <begin position="1"/>
        <end position="28"/>
    </location>
</feature>
<dbReference type="EMBL" id="CP011110">
    <property type="protein sequence ID" value="AKA24869.1"/>
    <property type="molecule type" value="Genomic_DNA"/>
</dbReference>
<dbReference type="AlphaFoldDB" id="A0A0D5Y1L6"/>